<dbReference type="RefSeq" id="YP_022746.1">
    <property type="nucleotide sequence ID" value="NC_004333.2"/>
</dbReference>
<protein>
    <submittedName>
        <fullName evidence="1">Gp54</fullName>
    </submittedName>
</protein>
<reference evidence="1 2" key="1">
    <citation type="journal article" date="2006" name="J. Bacteriol.">
        <title>Divergence and mosaicism among virulent soil phages of the Burkholderia cepacia complex.</title>
        <authorList>
            <person name="Summer E.J."/>
            <person name="Gonzalez C.F."/>
            <person name="Bomer M."/>
            <person name="Carlile T."/>
            <person name="Embry A."/>
            <person name="Kucherka A.M."/>
            <person name="Lee J."/>
            <person name="Mebane L."/>
            <person name="Morrison W.C."/>
            <person name="Mark L."/>
            <person name="King M.D."/>
            <person name="LiPuma J.J."/>
            <person name="Vidaver A.K."/>
            <person name="Young R."/>
        </authorList>
    </citation>
    <scope>NUCLEOTIDE SEQUENCE</scope>
    <source>
        <strain evidence="2">Isolate -/United States/Beer/1978</strain>
    </source>
</reference>
<dbReference type="EMBL" id="AF543311">
    <property type="protein sequence ID" value="AAT37988.1"/>
    <property type="molecule type" value="Genomic_DNA"/>
</dbReference>
<name>Q546W2_9CAUD</name>
<proteinExistence type="predicted"/>
<evidence type="ECO:0000313" key="1">
    <source>
        <dbReference type="EMBL" id="AAT37988.1"/>
    </source>
</evidence>
<dbReference type="KEGG" id="vg:2821441"/>
<accession>Q546W2</accession>
<dbReference type="GeneID" id="2821441"/>
<keyword evidence="2" id="KW-1185">Reference proteome</keyword>
<dbReference type="Proteomes" id="UP000011235">
    <property type="component" value="Segment"/>
</dbReference>
<evidence type="ECO:0000313" key="2">
    <source>
        <dbReference type="Proteomes" id="UP000011235"/>
    </source>
</evidence>
<organism evidence="1 2">
    <name type="scientific">Burkholderia phage Bcep781</name>
    <dbReference type="NCBI Taxonomy" id="2883946"/>
    <lineage>
        <taxon>Viruses</taxon>
        <taxon>Duplodnaviria</taxon>
        <taxon>Heunggongvirae</taxon>
        <taxon>Uroviricota</taxon>
        <taxon>Caudoviricetes</taxon>
        <taxon>Naesvirus</taxon>
        <taxon>Naesvirus bcep781</taxon>
    </lineage>
</organism>
<sequence>MIMNEQRVHEHPSGRLLPDANFTVAEAARFLVGLPAPLTTSDLGKLGKDCSMVCRIKGLQWTIRPTPLALWPSERAYPAAVIQEVFKTNPMTAPYVPQPKTQEQTA</sequence>
<gene>
    <name evidence="1" type="primary">Bcep781-54</name>
</gene>